<keyword evidence="2" id="KW-1185">Reference proteome</keyword>
<dbReference type="Proteomes" id="UP001151752">
    <property type="component" value="Chromosome 16"/>
</dbReference>
<organism evidence="1 2">
    <name type="scientific">Salix koriyanagi</name>
    <dbReference type="NCBI Taxonomy" id="2511006"/>
    <lineage>
        <taxon>Eukaryota</taxon>
        <taxon>Viridiplantae</taxon>
        <taxon>Streptophyta</taxon>
        <taxon>Embryophyta</taxon>
        <taxon>Tracheophyta</taxon>
        <taxon>Spermatophyta</taxon>
        <taxon>Magnoliopsida</taxon>
        <taxon>eudicotyledons</taxon>
        <taxon>Gunneridae</taxon>
        <taxon>Pentapetalae</taxon>
        <taxon>rosids</taxon>
        <taxon>fabids</taxon>
        <taxon>Malpighiales</taxon>
        <taxon>Salicaceae</taxon>
        <taxon>Saliceae</taxon>
        <taxon>Salix</taxon>
    </lineage>
</organism>
<gene>
    <name evidence="1" type="ORF">OIU74_001125</name>
</gene>
<evidence type="ECO:0000313" key="2">
    <source>
        <dbReference type="Proteomes" id="UP001151752"/>
    </source>
</evidence>
<evidence type="ECO:0000313" key="1">
    <source>
        <dbReference type="EMBL" id="KAJ6777084.1"/>
    </source>
</evidence>
<comment type="caution">
    <text evidence="1">The sequence shown here is derived from an EMBL/GenBank/DDBJ whole genome shotgun (WGS) entry which is preliminary data.</text>
</comment>
<reference evidence="1" key="1">
    <citation type="submission" date="2022-11" db="EMBL/GenBank/DDBJ databases">
        <authorList>
            <person name="Hyden B.L."/>
            <person name="Feng K."/>
            <person name="Yates T."/>
            <person name="Jawdy S."/>
            <person name="Smart L.B."/>
            <person name="Muchero W."/>
        </authorList>
    </citation>
    <scope>NUCLEOTIDE SEQUENCE</scope>
    <source>
        <tissue evidence="1">Shoot tip</tissue>
    </source>
</reference>
<dbReference type="AlphaFoldDB" id="A0A9Q0X1P7"/>
<accession>A0A9Q0X1P7</accession>
<name>A0A9Q0X1P7_9ROSI</name>
<reference evidence="1" key="2">
    <citation type="journal article" date="2023" name="Int. J. Mol. Sci.">
        <title>De Novo Assembly and Annotation of 11 Diverse Shrub Willow (Salix) Genomes Reveals Novel Gene Organization in Sex-Linked Regions.</title>
        <authorList>
            <person name="Hyden B."/>
            <person name="Feng K."/>
            <person name="Yates T.B."/>
            <person name="Jawdy S."/>
            <person name="Cereghino C."/>
            <person name="Smart L.B."/>
            <person name="Muchero W."/>
        </authorList>
    </citation>
    <scope>NUCLEOTIDE SEQUENCE</scope>
    <source>
        <tissue evidence="1">Shoot tip</tissue>
    </source>
</reference>
<proteinExistence type="predicted"/>
<protein>
    <submittedName>
        <fullName evidence="1">Uncharacterized protein</fullName>
    </submittedName>
</protein>
<sequence>MTSIIFFSNSWPSIQIELCRCKSSCFTFFFSPLPLFFHSPILKLFCSFFQLHRTDNHISNALKGSSST</sequence>
<dbReference type="EMBL" id="JAPFFM010000001">
    <property type="protein sequence ID" value="KAJ6777084.1"/>
    <property type="molecule type" value="Genomic_DNA"/>
</dbReference>